<sequence>MKYADDAEREKAKYAFDSIWTRYQHARTNSEGGTVWTEAQCTGATGYIGGDFLYLAYPKHPEWEFSRLVRNTTKGAKVAPTFPKVRLVYVDLDAVSLIEDEAAQADVVYHFANADHAPSATAISKMLRTDHMGGQGRNKEEG</sequence>
<dbReference type="STRING" id="569365.A0A0D2CPQ2"/>
<dbReference type="OrthoDB" id="2130169at2759"/>
<dbReference type="SUPFAM" id="SSF51735">
    <property type="entry name" value="NAD(P)-binding Rossmann-fold domains"/>
    <property type="match status" value="1"/>
</dbReference>
<name>A0A0D2CPQ2_9EURO</name>
<evidence type="ECO:0000313" key="2">
    <source>
        <dbReference type="Proteomes" id="UP000054466"/>
    </source>
</evidence>
<dbReference type="Proteomes" id="UP000054466">
    <property type="component" value="Unassembled WGS sequence"/>
</dbReference>
<proteinExistence type="predicted"/>
<dbReference type="InterPro" id="IPR036291">
    <property type="entry name" value="NAD(P)-bd_dom_sf"/>
</dbReference>
<dbReference type="RefSeq" id="XP_016245730.1">
    <property type="nucleotide sequence ID" value="XM_016395874.1"/>
</dbReference>
<keyword evidence="2" id="KW-1185">Reference proteome</keyword>
<evidence type="ECO:0000313" key="1">
    <source>
        <dbReference type="EMBL" id="KIW25514.1"/>
    </source>
</evidence>
<protein>
    <submittedName>
        <fullName evidence="1">Uncharacterized protein</fullName>
    </submittedName>
</protein>
<reference evidence="1 2" key="1">
    <citation type="submission" date="2015-01" db="EMBL/GenBank/DDBJ databases">
        <title>The Genome Sequence of Cladophialophora immunda CBS83496.</title>
        <authorList>
            <consortium name="The Broad Institute Genomics Platform"/>
            <person name="Cuomo C."/>
            <person name="de Hoog S."/>
            <person name="Gorbushina A."/>
            <person name="Stielow B."/>
            <person name="Teixiera M."/>
            <person name="Abouelleil A."/>
            <person name="Chapman S.B."/>
            <person name="Priest M."/>
            <person name="Young S.K."/>
            <person name="Wortman J."/>
            <person name="Nusbaum C."/>
            <person name="Birren B."/>
        </authorList>
    </citation>
    <scope>NUCLEOTIDE SEQUENCE [LARGE SCALE GENOMIC DNA]</scope>
    <source>
        <strain evidence="1 2">CBS 83496</strain>
    </source>
</reference>
<dbReference type="Gene3D" id="3.40.50.720">
    <property type="entry name" value="NAD(P)-binding Rossmann-like Domain"/>
    <property type="match status" value="1"/>
</dbReference>
<dbReference type="HOGENOM" id="CLU_1815600_0_0_1"/>
<dbReference type="GeneID" id="27347874"/>
<gene>
    <name evidence="1" type="ORF">PV07_08680</name>
</gene>
<dbReference type="AlphaFoldDB" id="A0A0D2CPQ2"/>
<dbReference type="EMBL" id="KN847044">
    <property type="protein sequence ID" value="KIW25514.1"/>
    <property type="molecule type" value="Genomic_DNA"/>
</dbReference>
<accession>A0A0D2CPQ2</accession>
<dbReference type="VEuPathDB" id="FungiDB:PV07_08680"/>
<organism evidence="1 2">
    <name type="scientific">Cladophialophora immunda</name>
    <dbReference type="NCBI Taxonomy" id="569365"/>
    <lineage>
        <taxon>Eukaryota</taxon>
        <taxon>Fungi</taxon>
        <taxon>Dikarya</taxon>
        <taxon>Ascomycota</taxon>
        <taxon>Pezizomycotina</taxon>
        <taxon>Eurotiomycetes</taxon>
        <taxon>Chaetothyriomycetidae</taxon>
        <taxon>Chaetothyriales</taxon>
        <taxon>Herpotrichiellaceae</taxon>
        <taxon>Cladophialophora</taxon>
    </lineage>
</organism>